<feature type="compositionally biased region" description="Polar residues" evidence="4">
    <location>
        <begin position="77"/>
        <end position="89"/>
    </location>
</feature>
<proteinExistence type="predicted"/>
<evidence type="ECO:0000256" key="3">
    <source>
        <dbReference type="ARBA" id="ARBA00023163"/>
    </source>
</evidence>
<evidence type="ECO:0000256" key="4">
    <source>
        <dbReference type="SAM" id="MobiDB-lite"/>
    </source>
</evidence>
<feature type="domain" description="HTH deoR-type" evidence="5">
    <location>
        <begin position="7"/>
        <end position="62"/>
    </location>
</feature>
<keyword evidence="7" id="KW-1185">Reference proteome</keyword>
<dbReference type="EMBL" id="AP027729">
    <property type="protein sequence ID" value="BDZ41476.1"/>
    <property type="molecule type" value="Genomic_DNA"/>
</dbReference>
<dbReference type="Pfam" id="PF08220">
    <property type="entry name" value="HTH_DeoR"/>
    <property type="match status" value="1"/>
</dbReference>
<keyword evidence="2" id="KW-0238">DNA-binding</keyword>
<dbReference type="RefSeq" id="WP_286218620.1">
    <property type="nucleotide sequence ID" value="NZ_AP027729.1"/>
</dbReference>
<dbReference type="PROSITE" id="PS00894">
    <property type="entry name" value="HTH_DEOR_1"/>
    <property type="match status" value="1"/>
</dbReference>
<dbReference type="SUPFAM" id="SSF53822">
    <property type="entry name" value="Periplasmic binding protein-like I"/>
    <property type="match status" value="1"/>
</dbReference>
<evidence type="ECO:0000313" key="7">
    <source>
        <dbReference type="Proteomes" id="UP001321475"/>
    </source>
</evidence>
<gene>
    <name evidence="6" type="primary">lacI_2</name>
    <name evidence="6" type="ORF">GCM10025865_07750</name>
</gene>
<dbReference type="PRINTS" id="PR00037">
    <property type="entry name" value="HTHLACR"/>
</dbReference>
<dbReference type="InterPro" id="IPR001034">
    <property type="entry name" value="DeoR_HTH"/>
</dbReference>
<accession>A0ABM8G0E8</accession>
<dbReference type="Pfam" id="PF13377">
    <property type="entry name" value="Peripla_BP_3"/>
    <property type="match status" value="1"/>
</dbReference>
<sequence>MTSPVLPTTRRDQLLAALREDGTVRVSDISRRLGVTPVTIRRDITQLAAEGLVRRVHGGATLVPGTDAGGNDPASPATGSPTVETSSGTLPGDTPEQARPTRTLGMVVPSLDYYWPGVLQGARETATALGVRLVLSGSSYDVDVDRRQIARLAESVGVDGLLVAPSLRAPGGDALLAWIQSLDLPVVLVERSATRPPNQAPMESVVSDHALGASMAVHHLAGLGHRRVGLVASGESPTSRPVRAGWSQACEDLGLTRDGTPDLDSVDYSHPDWQQAADRALDACLESGTHALLVHSDPEAIALTERAQERGISVPDDLSIVAYDDEVAGLSSPRVTAVRPPRRTIGRAAVELLHRRLDDPGRPVHRVTVSPELYVRESTAPPPA</sequence>
<dbReference type="InterPro" id="IPR046335">
    <property type="entry name" value="LacI/GalR-like_sensor"/>
</dbReference>
<dbReference type="Gene3D" id="3.40.50.2300">
    <property type="match status" value="2"/>
</dbReference>
<name>A0ABM8G0E8_9CELL</name>
<keyword evidence="1" id="KW-0805">Transcription regulation</keyword>
<dbReference type="InterPro" id="IPR018356">
    <property type="entry name" value="Tscrpt_reg_HTH_DeoR_CS"/>
</dbReference>
<dbReference type="PANTHER" id="PTHR30146:SF155">
    <property type="entry name" value="ALANINE RACEMASE"/>
    <property type="match status" value="1"/>
</dbReference>
<dbReference type="PROSITE" id="PS51000">
    <property type="entry name" value="HTH_DEOR_2"/>
    <property type="match status" value="1"/>
</dbReference>
<evidence type="ECO:0000256" key="2">
    <source>
        <dbReference type="ARBA" id="ARBA00023125"/>
    </source>
</evidence>
<evidence type="ECO:0000256" key="1">
    <source>
        <dbReference type="ARBA" id="ARBA00023015"/>
    </source>
</evidence>
<evidence type="ECO:0000313" key="6">
    <source>
        <dbReference type="EMBL" id="BDZ41476.1"/>
    </source>
</evidence>
<dbReference type="PANTHER" id="PTHR30146">
    <property type="entry name" value="LACI-RELATED TRANSCRIPTIONAL REPRESSOR"/>
    <property type="match status" value="1"/>
</dbReference>
<organism evidence="6 7">
    <name type="scientific">Paraoerskovia sediminicola</name>
    <dbReference type="NCBI Taxonomy" id="1138587"/>
    <lineage>
        <taxon>Bacteria</taxon>
        <taxon>Bacillati</taxon>
        <taxon>Actinomycetota</taxon>
        <taxon>Actinomycetes</taxon>
        <taxon>Micrococcales</taxon>
        <taxon>Cellulomonadaceae</taxon>
        <taxon>Paraoerskovia</taxon>
    </lineage>
</organism>
<dbReference type="InterPro" id="IPR028082">
    <property type="entry name" value="Peripla_BP_I"/>
</dbReference>
<dbReference type="Proteomes" id="UP001321475">
    <property type="component" value="Chromosome"/>
</dbReference>
<dbReference type="Gene3D" id="1.10.10.10">
    <property type="entry name" value="Winged helix-like DNA-binding domain superfamily/Winged helix DNA-binding domain"/>
    <property type="match status" value="1"/>
</dbReference>
<dbReference type="SMART" id="SM00420">
    <property type="entry name" value="HTH_DEOR"/>
    <property type="match status" value="1"/>
</dbReference>
<dbReference type="SUPFAM" id="SSF46785">
    <property type="entry name" value="Winged helix' DNA-binding domain"/>
    <property type="match status" value="1"/>
</dbReference>
<keyword evidence="3" id="KW-0804">Transcription</keyword>
<protein>
    <submittedName>
        <fullName evidence="6">LacI family transcriptional regulator</fullName>
    </submittedName>
</protein>
<evidence type="ECO:0000259" key="5">
    <source>
        <dbReference type="PROSITE" id="PS51000"/>
    </source>
</evidence>
<dbReference type="CDD" id="cd06267">
    <property type="entry name" value="PBP1_LacI_sugar_binding-like"/>
    <property type="match status" value="1"/>
</dbReference>
<reference evidence="7" key="1">
    <citation type="journal article" date="2019" name="Int. J. Syst. Evol. Microbiol.">
        <title>The Global Catalogue of Microorganisms (GCM) 10K type strain sequencing project: providing services to taxonomists for standard genome sequencing and annotation.</title>
        <authorList>
            <consortium name="The Broad Institute Genomics Platform"/>
            <consortium name="The Broad Institute Genome Sequencing Center for Infectious Disease"/>
            <person name="Wu L."/>
            <person name="Ma J."/>
        </authorList>
    </citation>
    <scope>NUCLEOTIDE SEQUENCE [LARGE SCALE GENOMIC DNA]</scope>
    <source>
        <strain evidence="7">NBRC 108565</strain>
    </source>
</reference>
<feature type="region of interest" description="Disordered" evidence="4">
    <location>
        <begin position="60"/>
        <end position="100"/>
    </location>
</feature>
<dbReference type="InterPro" id="IPR036388">
    <property type="entry name" value="WH-like_DNA-bd_sf"/>
</dbReference>
<dbReference type="InterPro" id="IPR036390">
    <property type="entry name" value="WH_DNA-bd_sf"/>
</dbReference>